<keyword evidence="3" id="KW-1185">Reference proteome</keyword>
<reference evidence="4" key="1">
    <citation type="submission" date="2025-08" db="UniProtKB">
        <authorList>
            <consortium name="RefSeq"/>
        </authorList>
    </citation>
    <scope>IDENTIFICATION</scope>
</reference>
<dbReference type="GeneID" id="112055077"/>
<evidence type="ECO:0000313" key="3">
    <source>
        <dbReference type="Proteomes" id="UP001652582"/>
    </source>
</evidence>
<feature type="transmembrane region" description="Helical" evidence="1">
    <location>
        <begin position="413"/>
        <end position="431"/>
    </location>
</feature>
<evidence type="ECO:0000256" key="1">
    <source>
        <dbReference type="SAM" id="Phobius"/>
    </source>
</evidence>
<name>A0ABM3M0L3_BICAN</name>
<sequence>MVPHYLLVLTLAVAASARTATNHKAEARSSEDTIVGDLKIAYETYKDCSGSDIANCLKFKLAKALNRISRSEEISILNGVTISKNKDAVQNVEVEEAIPRGLDEGSLDNLILDKIVGFMQSHTIQVKFPTGSDLQRAFAEDRGRRKKLAPLLAIPLLIGGMMVPLAFGALALLAGKALIVSKLALVLAGIIGLKKLLSSNGTGEAHEVVVSAGHGGAGWSRSLENAHDLAYNAYTQMRLYAFVLFLIAGARAMPALDKEANDPGLVNNVMLVVKECVDADVSLCLKEKAMKYVESLSSAREMNLAEGVTLLGTGSPRSARSYEPLAEDPKAREAQIETRIVDSTTDFLENHVIQFRMPSSAVEGMKRSLEEARGKKKKLKQLIPLLAIAKLKIMALIPLFLGIIAFAAAKAVLLAKISLLVAGIIALKKLLASKHHETSYEVVAHPHHEEHYASSGHGWGRSIDEAQNLAYSGHIKSD</sequence>
<organism evidence="3 4">
    <name type="scientific">Bicyclus anynana</name>
    <name type="common">Squinting bush brown butterfly</name>
    <dbReference type="NCBI Taxonomy" id="110368"/>
    <lineage>
        <taxon>Eukaryota</taxon>
        <taxon>Metazoa</taxon>
        <taxon>Ecdysozoa</taxon>
        <taxon>Arthropoda</taxon>
        <taxon>Hexapoda</taxon>
        <taxon>Insecta</taxon>
        <taxon>Pterygota</taxon>
        <taxon>Neoptera</taxon>
        <taxon>Endopterygota</taxon>
        <taxon>Lepidoptera</taxon>
        <taxon>Glossata</taxon>
        <taxon>Ditrysia</taxon>
        <taxon>Papilionoidea</taxon>
        <taxon>Nymphalidae</taxon>
        <taxon>Satyrinae</taxon>
        <taxon>Satyrini</taxon>
        <taxon>Mycalesina</taxon>
        <taxon>Bicyclus</taxon>
    </lineage>
</organism>
<protein>
    <submittedName>
        <fullName evidence="4">Uncharacterized protein LOC112055077</fullName>
    </submittedName>
</protein>
<keyword evidence="1" id="KW-0812">Transmembrane</keyword>
<dbReference type="PANTHER" id="PTHR21879">
    <property type="entry name" value="FI03362P-RELATED-RELATED"/>
    <property type="match status" value="1"/>
</dbReference>
<keyword evidence="1" id="KW-0472">Membrane</keyword>
<dbReference type="Proteomes" id="UP001652582">
    <property type="component" value="Chromosome 24"/>
</dbReference>
<dbReference type="PANTHER" id="PTHR21879:SF1">
    <property type="entry name" value="FI01546P"/>
    <property type="match status" value="1"/>
</dbReference>
<feature type="transmembrane region" description="Helical" evidence="1">
    <location>
        <begin position="151"/>
        <end position="173"/>
    </location>
</feature>
<proteinExistence type="predicted"/>
<keyword evidence="1" id="KW-1133">Transmembrane helix</keyword>
<feature type="signal peptide" evidence="2">
    <location>
        <begin position="1"/>
        <end position="17"/>
    </location>
</feature>
<feature type="transmembrane region" description="Helical" evidence="1">
    <location>
        <begin position="382"/>
        <end position="407"/>
    </location>
</feature>
<dbReference type="InterPro" id="IPR012464">
    <property type="entry name" value="DUF1676"/>
</dbReference>
<dbReference type="Pfam" id="PF07898">
    <property type="entry name" value="DUF1676"/>
    <property type="match status" value="2"/>
</dbReference>
<feature type="chain" id="PRO_5047278866" evidence="2">
    <location>
        <begin position="18"/>
        <end position="478"/>
    </location>
</feature>
<gene>
    <name evidence="4" type="primary">LOC112055077</name>
</gene>
<evidence type="ECO:0000313" key="4">
    <source>
        <dbReference type="RefSeq" id="XP_052744845.1"/>
    </source>
</evidence>
<dbReference type="RefSeq" id="XP_052744845.1">
    <property type="nucleotide sequence ID" value="XM_052888885.1"/>
</dbReference>
<keyword evidence="2" id="KW-0732">Signal</keyword>
<accession>A0ABM3M0L3</accession>
<evidence type="ECO:0000256" key="2">
    <source>
        <dbReference type="SAM" id="SignalP"/>
    </source>
</evidence>